<keyword evidence="1" id="KW-1133">Transmembrane helix</keyword>
<feature type="transmembrane region" description="Helical" evidence="1">
    <location>
        <begin position="29"/>
        <end position="59"/>
    </location>
</feature>
<protein>
    <recommendedName>
        <fullName evidence="4">CNNM transmembrane domain-containing protein</fullName>
    </recommendedName>
</protein>
<proteinExistence type="predicted"/>
<keyword evidence="1" id="KW-0812">Transmembrane</keyword>
<gene>
    <name evidence="2" type="ORF">KQI75_02055</name>
</gene>
<dbReference type="EMBL" id="JAHLQI010000001">
    <property type="protein sequence ID" value="MBU5489420.1"/>
    <property type="molecule type" value="Genomic_DNA"/>
</dbReference>
<keyword evidence="1" id="KW-0472">Membrane</keyword>
<evidence type="ECO:0000256" key="1">
    <source>
        <dbReference type="SAM" id="Phobius"/>
    </source>
</evidence>
<reference evidence="2 3" key="1">
    <citation type="submission" date="2021-06" db="EMBL/GenBank/DDBJ databases">
        <authorList>
            <person name="Sun Q."/>
            <person name="Li D."/>
        </authorList>
    </citation>
    <scope>NUCLEOTIDE SEQUENCE [LARGE SCALE GENOMIC DNA]</scope>
    <source>
        <strain evidence="2 3">MSJd-7</strain>
    </source>
</reference>
<evidence type="ECO:0008006" key="4">
    <source>
        <dbReference type="Google" id="ProtNLM"/>
    </source>
</evidence>
<dbReference type="Proteomes" id="UP000783588">
    <property type="component" value="Unassembled WGS sequence"/>
</dbReference>
<organism evidence="2 3">
    <name type="scientific">Butyricicoccus intestinisimiae</name>
    <dbReference type="NCBI Taxonomy" id="2841509"/>
    <lineage>
        <taxon>Bacteria</taxon>
        <taxon>Bacillati</taxon>
        <taxon>Bacillota</taxon>
        <taxon>Clostridia</taxon>
        <taxon>Eubacteriales</taxon>
        <taxon>Butyricicoccaceae</taxon>
        <taxon>Butyricicoccus</taxon>
    </lineage>
</organism>
<sequence>MRWIATISITSFLLSVLMSYTSNRALESVGNIIAFVILLVFISIGILFDIIGVASTVATEKRFHSMAARRVNGAKQAIWIVRNAEKVGSFCNDVVGDISGIISGATSAVIITRLTQDGTDVRSVILSLVITGCVSSLTIGGKAIGKTFAISHSEDIVFLTGRVLSILPWKK</sequence>
<keyword evidence="3" id="KW-1185">Reference proteome</keyword>
<accession>A0ABS6ENZ8</accession>
<evidence type="ECO:0000313" key="3">
    <source>
        <dbReference type="Proteomes" id="UP000783588"/>
    </source>
</evidence>
<name>A0ABS6ENZ8_9FIRM</name>
<comment type="caution">
    <text evidence="2">The sequence shown here is derived from an EMBL/GenBank/DDBJ whole genome shotgun (WGS) entry which is preliminary data.</text>
</comment>
<evidence type="ECO:0000313" key="2">
    <source>
        <dbReference type="EMBL" id="MBU5489420.1"/>
    </source>
</evidence>